<dbReference type="KEGG" id="abau:IX87_21310"/>
<dbReference type="InterPro" id="IPR009363">
    <property type="entry name" value="Phage_Mu_Gp16"/>
</dbReference>
<proteinExistence type="predicted"/>
<dbReference type="KEGG" id="abk:LX00_10525"/>
<comment type="caution">
    <text evidence="1">The sequence shown here is derived from an EMBL/GenBank/DDBJ whole genome shotgun (WGS) entry which is preliminary data.</text>
</comment>
<evidence type="ECO:0008006" key="3">
    <source>
        <dbReference type="Google" id="ProtNLM"/>
    </source>
</evidence>
<protein>
    <recommendedName>
        <fullName evidence="3">Regulatory protein GemA</fullName>
    </recommendedName>
</protein>
<dbReference type="Pfam" id="PF06252">
    <property type="entry name" value="GemA"/>
    <property type="match status" value="1"/>
</dbReference>
<accession>A0AAP1AAU8</accession>
<sequence>MKQPSRNQRLAAIHMGKTKLGLDDDTYRDMLEQIAGKRSAKDLNDDELVKVLQHLESLGFTKREFGKKPKVKLSKEALISKIEALLTESNLHWNYAVGIAKRMFQKEALEFCTENELWRIVASLEYRKKRVTHETGRISTQATRKP</sequence>
<organism evidence="1 2">
    <name type="scientific">Acinetobacter baumannii</name>
    <dbReference type="NCBI Taxonomy" id="470"/>
    <lineage>
        <taxon>Bacteria</taxon>
        <taxon>Pseudomonadati</taxon>
        <taxon>Pseudomonadota</taxon>
        <taxon>Gammaproteobacteria</taxon>
        <taxon>Moraxellales</taxon>
        <taxon>Moraxellaceae</taxon>
        <taxon>Acinetobacter</taxon>
        <taxon>Acinetobacter calcoaceticus/baumannii complex</taxon>
    </lineage>
</organism>
<reference evidence="1 2" key="1">
    <citation type="submission" date="2015-10" db="EMBL/GenBank/DDBJ databases">
        <title>The utility of whole genome sequencing in characterizing Acinetobacter epidemiology and analyzing hospital outbreaks.</title>
        <authorList>
            <person name="Ozer E.A."/>
            <person name="Fitzpatrick M.A."/>
            <person name="Hauser A.R."/>
        </authorList>
    </citation>
    <scope>NUCLEOTIDE SEQUENCE [LARGE SCALE GENOMIC DNA]</scope>
    <source>
        <strain evidence="1 2">ABBL072</strain>
    </source>
</reference>
<dbReference type="RefSeq" id="WP_024437150.1">
    <property type="nucleotide sequence ID" value="NZ_CAUZJW010000005.1"/>
</dbReference>
<dbReference type="Proteomes" id="UP000051449">
    <property type="component" value="Unassembled WGS sequence"/>
</dbReference>
<dbReference type="EMBL" id="LLGC01000166">
    <property type="protein sequence ID" value="KQE04645.1"/>
    <property type="molecule type" value="Genomic_DNA"/>
</dbReference>
<dbReference type="AlphaFoldDB" id="A0AAP1AAU8"/>
<evidence type="ECO:0000313" key="2">
    <source>
        <dbReference type="Proteomes" id="UP000051449"/>
    </source>
</evidence>
<evidence type="ECO:0000313" key="1">
    <source>
        <dbReference type="EMBL" id="KQE04645.1"/>
    </source>
</evidence>
<name>A0AAP1AAU8_ACIBA</name>
<gene>
    <name evidence="1" type="ORF">APD33_10790</name>
</gene>